<dbReference type="EMBL" id="JACBZR010000001">
    <property type="protein sequence ID" value="NYI79875.1"/>
    <property type="molecule type" value="Genomic_DNA"/>
</dbReference>
<dbReference type="AlphaFoldDB" id="A0A7Z0DQP5"/>
<feature type="region of interest" description="Disordered" evidence="1">
    <location>
        <begin position="11"/>
        <end position="42"/>
    </location>
</feature>
<evidence type="ECO:0000256" key="1">
    <source>
        <dbReference type="SAM" id="MobiDB-lite"/>
    </source>
</evidence>
<comment type="caution">
    <text evidence="2">The sequence shown here is derived from an EMBL/GenBank/DDBJ whole genome shotgun (WGS) entry which is preliminary data.</text>
</comment>
<keyword evidence="3" id="KW-1185">Reference proteome</keyword>
<accession>A0A7Z0DQP5</accession>
<name>A0A7Z0DQP5_9ACTN</name>
<feature type="compositionally biased region" description="Low complexity" evidence="1">
    <location>
        <begin position="19"/>
        <end position="42"/>
    </location>
</feature>
<organism evidence="2 3">
    <name type="scientific">Nocardioides panzhihuensis</name>
    <dbReference type="NCBI Taxonomy" id="860243"/>
    <lineage>
        <taxon>Bacteria</taxon>
        <taxon>Bacillati</taxon>
        <taxon>Actinomycetota</taxon>
        <taxon>Actinomycetes</taxon>
        <taxon>Propionibacteriales</taxon>
        <taxon>Nocardioidaceae</taxon>
        <taxon>Nocardioides</taxon>
    </lineage>
</organism>
<evidence type="ECO:0000313" key="2">
    <source>
        <dbReference type="EMBL" id="NYI79875.1"/>
    </source>
</evidence>
<dbReference type="Proteomes" id="UP000564496">
    <property type="component" value="Unassembled WGS sequence"/>
</dbReference>
<reference evidence="2 3" key="1">
    <citation type="submission" date="2020-07" db="EMBL/GenBank/DDBJ databases">
        <title>Sequencing the genomes of 1000 actinobacteria strains.</title>
        <authorList>
            <person name="Klenk H.-P."/>
        </authorList>
    </citation>
    <scope>NUCLEOTIDE SEQUENCE [LARGE SCALE GENOMIC DNA]</scope>
    <source>
        <strain evidence="2 3">DSM 26487</strain>
    </source>
</reference>
<sequence>MVLAVAVGACGGSGGGSGDVASPSAAAKGSATSTESSSASQLAEVNGARFTAPAGWEVEQGESRILISAPEDDLGYSPGFGLLDADITFSEDTQTLAASVMKQPGARRLRDVEFGGVRFFHVREGNDTNTSTLTGQSSTGPV</sequence>
<protein>
    <submittedName>
        <fullName evidence="2">Uncharacterized protein</fullName>
    </submittedName>
</protein>
<dbReference type="RefSeq" id="WP_179660126.1">
    <property type="nucleotide sequence ID" value="NZ_JACBZR010000001.1"/>
</dbReference>
<evidence type="ECO:0000313" key="3">
    <source>
        <dbReference type="Proteomes" id="UP000564496"/>
    </source>
</evidence>
<gene>
    <name evidence="2" type="ORF">BJ988_004523</name>
</gene>
<proteinExistence type="predicted"/>